<comment type="caution">
    <text evidence="1">The sequence shown here is derived from an EMBL/GenBank/DDBJ whole genome shotgun (WGS) entry which is preliminary data.</text>
</comment>
<dbReference type="RefSeq" id="WP_207365408.1">
    <property type="nucleotide sequence ID" value="NZ_JAFMYV010000007.1"/>
</dbReference>
<proteinExistence type="predicted"/>
<keyword evidence="2" id="KW-1185">Reference proteome</keyword>
<dbReference type="EMBL" id="JAFMYV010000007">
    <property type="protein sequence ID" value="MBO0937868.1"/>
    <property type="molecule type" value="Genomic_DNA"/>
</dbReference>
<protein>
    <submittedName>
        <fullName evidence="1">Uncharacterized protein</fullName>
    </submittedName>
</protein>
<dbReference type="AlphaFoldDB" id="A0A939K5K7"/>
<dbReference type="Proteomes" id="UP000664034">
    <property type="component" value="Unassembled WGS sequence"/>
</dbReference>
<reference evidence="1" key="1">
    <citation type="submission" date="2021-03" db="EMBL/GenBank/DDBJ databases">
        <title>Fibrella sp. HMF5335 genome sequencing and assembly.</title>
        <authorList>
            <person name="Kang H."/>
            <person name="Kim H."/>
            <person name="Bae S."/>
            <person name="Joh K."/>
        </authorList>
    </citation>
    <scope>NUCLEOTIDE SEQUENCE</scope>
    <source>
        <strain evidence="1">HMF5335</strain>
    </source>
</reference>
<evidence type="ECO:0000313" key="1">
    <source>
        <dbReference type="EMBL" id="MBO0937868.1"/>
    </source>
</evidence>
<accession>A0A939K5K7</accession>
<gene>
    <name evidence="1" type="ORF">J2I47_15020</name>
</gene>
<organism evidence="1 2">
    <name type="scientific">Fibrella rubiginis</name>
    <dbReference type="NCBI Taxonomy" id="2817060"/>
    <lineage>
        <taxon>Bacteria</taxon>
        <taxon>Pseudomonadati</taxon>
        <taxon>Bacteroidota</taxon>
        <taxon>Cytophagia</taxon>
        <taxon>Cytophagales</taxon>
        <taxon>Spirosomataceae</taxon>
        <taxon>Fibrella</taxon>
    </lineage>
</organism>
<sequence>MQTNDNGQQFGYSPSSTKTVTAYKLNRSLLAMAFYLPLCAFDPRWSLWPDVIDIIANRWNEIETGFTQDIDLLAKEIRANTDALLHSPSALRSYYKFLDNLLLKPVKQFCEIDFWKDTVYKGPYKCEQARINSCPLYPFQELISEIQNLLLMEDRTDLFNSWGNVEFGDIVEDEAALRPALIKFNRLCTGLMREVNGVAYIINSHFELAFPDIAEQESELVFTPVSAKSEIKRSNNVNSLPNQETEYDALVQLFASEKDFLHYIDVLRKYEKPTIDDSVNWVGKKGSRSILMAWVDRLESKGKMKSTGDRGNLIPLLMSYFKGLEISRRTAYHQPKADTAKKLKDYFVAKIPH</sequence>
<name>A0A939K5K7_9BACT</name>
<evidence type="ECO:0000313" key="2">
    <source>
        <dbReference type="Proteomes" id="UP000664034"/>
    </source>
</evidence>